<dbReference type="AlphaFoldDB" id="A0A2T5BJB4"/>
<organism evidence="6 7">
    <name type="scientific">Mycoplana dimorpha</name>
    <dbReference type="NCBI Taxonomy" id="28320"/>
    <lineage>
        <taxon>Bacteria</taxon>
        <taxon>Pseudomonadati</taxon>
        <taxon>Pseudomonadota</taxon>
        <taxon>Alphaproteobacteria</taxon>
        <taxon>Hyphomicrobiales</taxon>
        <taxon>Rhizobiaceae</taxon>
        <taxon>Mycoplana</taxon>
    </lineage>
</organism>
<dbReference type="Proteomes" id="UP000241247">
    <property type="component" value="Unassembled WGS sequence"/>
</dbReference>
<dbReference type="Pfam" id="PF03330">
    <property type="entry name" value="DPBB_1"/>
    <property type="match status" value="1"/>
</dbReference>
<evidence type="ECO:0000259" key="5">
    <source>
        <dbReference type="Pfam" id="PF03330"/>
    </source>
</evidence>
<keyword evidence="2 3" id="KW-0961">Cell wall biogenesis/degradation</keyword>
<dbReference type="NCBIfam" id="TIGR00413">
    <property type="entry name" value="rlpA"/>
    <property type="match status" value="1"/>
</dbReference>
<dbReference type="InterPro" id="IPR009009">
    <property type="entry name" value="RlpA-like_DPBB"/>
</dbReference>
<evidence type="ECO:0000313" key="6">
    <source>
        <dbReference type="EMBL" id="PTM99056.1"/>
    </source>
</evidence>
<dbReference type="HAMAP" id="MF_02071">
    <property type="entry name" value="RlpA"/>
    <property type="match status" value="1"/>
</dbReference>
<evidence type="ECO:0000256" key="1">
    <source>
        <dbReference type="ARBA" id="ARBA00023239"/>
    </source>
</evidence>
<keyword evidence="6" id="KW-0449">Lipoprotein</keyword>
<reference evidence="6 7" key="1">
    <citation type="submission" date="2018-04" db="EMBL/GenBank/DDBJ databases">
        <title>Genomic Encyclopedia of Type Strains, Phase IV (KMG-IV): sequencing the most valuable type-strain genomes for metagenomic binning, comparative biology and taxonomic classification.</title>
        <authorList>
            <person name="Goeker M."/>
        </authorList>
    </citation>
    <scope>NUCLEOTIDE SEQUENCE [LARGE SCALE GENOMIC DNA]</scope>
    <source>
        <strain evidence="6 7">DSM 7138</strain>
    </source>
</reference>
<comment type="similarity">
    <text evidence="3 4">Belongs to the RlpA family.</text>
</comment>
<dbReference type="SUPFAM" id="SSF50685">
    <property type="entry name" value="Barwin-like endoglucanases"/>
    <property type="match status" value="1"/>
</dbReference>
<sequence>MSGEVGTTLKCLAVTTMCAFCACPTSQAPAKEGGKGYNNHKAQVAKASVRTSNRKQLRKGGGRYVVGKAYVVRGKRYNPKQDRDYDSKGIASWYGAGFHGRLTANGEIFDKDHLSAAHSTLPLPSYVRVTNLENRSSLIVRVNDRGPFHKGRIIDLSSKAADLLDLKKRGTATVRVQYVGLARMDVTTCHT</sequence>
<accession>A0A2T5BJB4</accession>
<dbReference type="GO" id="GO:0008932">
    <property type="term" value="F:lytic endotransglycosylase activity"/>
    <property type="evidence" value="ECO:0007669"/>
    <property type="project" value="UniProtKB-UniRule"/>
</dbReference>
<dbReference type="InterPro" id="IPR012997">
    <property type="entry name" value="RplA"/>
</dbReference>
<dbReference type="GO" id="GO:0000270">
    <property type="term" value="P:peptidoglycan metabolic process"/>
    <property type="evidence" value="ECO:0007669"/>
    <property type="project" value="UniProtKB-UniRule"/>
</dbReference>
<name>A0A2T5BJB4_MYCDI</name>
<proteinExistence type="inferred from homology"/>
<dbReference type="RefSeq" id="WP_374828339.1">
    <property type="nucleotide sequence ID" value="NZ_JBHEEX010000025.1"/>
</dbReference>
<comment type="caution">
    <text evidence="6">The sequence shown here is derived from an EMBL/GenBank/DDBJ whole genome shotgun (WGS) entry which is preliminary data.</text>
</comment>
<dbReference type="EMBL" id="PZZZ01000001">
    <property type="protein sequence ID" value="PTM99056.1"/>
    <property type="molecule type" value="Genomic_DNA"/>
</dbReference>
<dbReference type="CDD" id="cd22268">
    <property type="entry name" value="DPBB_RlpA-like"/>
    <property type="match status" value="1"/>
</dbReference>
<protein>
    <recommendedName>
        <fullName evidence="3">Endolytic peptidoglycan transglycosylase RlpA</fullName>
        <ecNumber evidence="3">4.2.2.-</ecNumber>
    </recommendedName>
</protein>
<comment type="function">
    <text evidence="3">Lytic transglycosylase with a strong preference for naked glycan strands that lack stem peptides.</text>
</comment>
<keyword evidence="1 3" id="KW-0456">Lyase</keyword>
<dbReference type="InterPro" id="IPR036908">
    <property type="entry name" value="RlpA-like_sf"/>
</dbReference>
<keyword evidence="7" id="KW-1185">Reference proteome</keyword>
<evidence type="ECO:0000256" key="3">
    <source>
        <dbReference type="HAMAP-Rule" id="MF_02071"/>
    </source>
</evidence>
<feature type="domain" description="RlpA-like protein double-psi beta-barrel" evidence="5">
    <location>
        <begin position="87"/>
        <end position="176"/>
    </location>
</feature>
<dbReference type="PANTHER" id="PTHR34183">
    <property type="entry name" value="ENDOLYTIC PEPTIDOGLYCAN TRANSGLYCOSYLASE RLPA"/>
    <property type="match status" value="1"/>
</dbReference>
<dbReference type="InterPro" id="IPR034718">
    <property type="entry name" value="RlpA"/>
</dbReference>
<dbReference type="PANTHER" id="PTHR34183:SF1">
    <property type="entry name" value="ENDOLYTIC PEPTIDOGLYCAN TRANSGLYCOSYLASE RLPA"/>
    <property type="match status" value="1"/>
</dbReference>
<dbReference type="EC" id="4.2.2.-" evidence="3"/>
<gene>
    <name evidence="3" type="primary">rlpA</name>
    <name evidence="6" type="ORF">C7449_101727</name>
</gene>
<dbReference type="Gene3D" id="2.40.40.10">
    <property type="entry name" value="RlpA-like domain"/>
    <property type="match status" value="1"/>
</dbReference>
<dbReference type="GO" id="GO:0071555">
    <property type="term" value="P:cell wall organization"/>
    <property type="evidence" value="ECO:0007669"/>
    <property type="project" value="UniProtKB-KW"/>
</dbReference>
<evidence type="ECO:0000256" key="2">
    <source>
        <dbReference type="ARBA" id="ARBA00023316"/>
    </source>
</evidence>
<evidence type="ECO:0000256" key="4">
    <source>
        <dbReference type="RuleBase" id="RU003495"/>
    </source>
</evidence>
<evidence type="ECO:0000313" key="7">
    <source>
        <dbReference type="Proteomes" id="UP000241247"/>
    </source>
</evidence>